<feature type="compositionally biased region" description="Low complexity" evidence="1">
    <location>
        <begin position="43"/>
        <end position="55"/>
    </location>
</feature>
<evidence type="ECO:0000313" key="2">
    <source>
        <dbReference type="EMBL" id="KAF9065341.1"/>
    </source>
</evidence>
<protein>
    <submittedName>
        <fullName evidence="2">Uncharacterized protein</fullName>
    </submittedName>
</protein>
<keyword evidence="3" id="KW-1185">Reference proteome</keyword>
<sequence length="169" mass="18559">MGGGNTVRKRINETSEEHGSVIATGFSYGPACFTSQRSLPLGPRQQQQPHRSSPRIFTASLHNPEALPLTVPTAPQTAPEPSSNEASVDKLDFNQPSTLEMYTKVVLFKSDLTCTEMVCSTPTPQEYHVVELIAQKLGLHHYSVRERSTIVTRPPLRKESPTSGKAIFA</sequence>
<reference evidence="2" key="1">
    <citation type="submission" date="2020-11" db="EMBL/GenBank/DDBJ databases">
        <authorList>
            <consortium name="DOE Joint Genome Institute"/>
            <person name="Ahrendt S."/>
            <person name="Riley R."/>
            <person name="Andreopoulos W."/>
            <person name="Labutti K."/>
            <person name="Pangilinan J."/>
            <person name="Ruiz-Duenas F.J."/>
            <person name="Barrasa J.M."/>
            <person name="Sanchez-Garcia M."/>
            <person name="Camarero S."/>
            <person name="Miyauchi S."/>
            <person name="Serrano A."/>
            <person name="Linde D."/>
            <person name="Babiker R."/>
            <person name="Drula E."/>
            <person name="Ayuso-Fernandez I."/>
            <person name="Pacheco R."/>
            <person name="Padilla G."/>
            <person name="Ferreira P."/>
            <person name="Barriuso J."/>
            <person name="Kellner H."/>
            <person name="Castanera R."/>
            <person name="Alfaro M."/>
            <person name="Ramirez L."/>
            <person name="Pisabarro A.G."/>
            <person name="Kuo A."/>
            <person name="Tritt A."/>
            <person name="Lipzen A."/>
            <person name="He G."/>
            <person name="Yan M."/>
            <person name="Ng V."/>
            <person name="Cullen D."/>
            <person name="Martin F."/>
            <person name="Rosso M.-N."/>
            <person name="Henrissat B."/>
            <person name="Hibbett D."/>
            <person name="Martinez A.T."/>
            <person name="Grigoriev I.V."/>
        </authorList>
    </citation>
    <scope>NUCLEOTIDE SEQUENCE</scope>
    <source>
        <strain evidence="2">AH 40177</strain>
    </source>
</reference>
<dbReference type="EMBL" id="JADNRY010000105">
    <property type="protein sequence ID" value="KAF9065341.1"/>
    <property type="molecule type" value="Genomic_DNA"/>
</dbReference>
<feature type="compositionally biased region" description="Polar residues" evidence="1">
    <location>
        <begin position="73"/>
        <end position="86"/>
    </location>
</feature>
<proteinExistence type="predicted"/>
<comment type="caution">
    <text evidence="2">The sequence shown here is derived from an EMBL/GenBank/DDBJ whole genome shotgun (WGS) entry which is preliminary data.</text>
</comment>
<feature type="region of interest" description="Disordered" evidence="1">
    <location>
        <begin position="36"/>
        <end position="55"/>
    </location>
</feature>
<dbReference type="OrthoDB" id="434258at2759"/>
<organism evidence="2 3">
    <name type="scientific">Rhodocollybia butyracea</name>
    <dbReference type="NCBI Taxonomy" id="206335"/>
    <lineage>
        <taxon>Eukaryota</taxon>
        <taxon>Fungi</taxon>
        <taxon>Dikarya</taxon>
        <taxon>Basidiomycota</taxon>
        <taxon>Agaricomycotina</taxon>
        <taxon>Agaricomycetes</taxon>
        <taxon>Agaricomycetidae</taxon>
        <taxon>Agaricales</taxon>
        <taxon>Marasmiineae</taxon>
        <taxon>Omphalotaceae</taxon>
        <taxon>Rhodocollybia</taxon>
    </lineage>
</organism>
<feature type="region of interest" description="Disordered" evidence="1">
    <location>
        <begin position="62"/>
        <end position="90"/>
    </location>
</feature>
<dbReference type="AlphaFoldDB" id="A0A9P5U3W4"/>
<evidence type="ECO:0000256" key="1">
    <source>
        <dbReference type="SAM" id="MobiDB-lite"/>
    </source>
</evidence>
<accession>A0A9P5U3W4</accession>
<dbReference type="Proteomes" id="UP000772434">
    <property type="component" value="Unassembled WGS sequence"/>
</dbReference>
<name>A0A9P5U3W4_9AGAR</name>
<evidence type="ECO:0000313" key="3">
    <source>
        <dbReference type="Proteomes" id="UP000772434"/>
    </source>
</evidence>
<gene>
    <name evidence="2" type="ORF">BDP27DRAFT_1424898</name>
</gene>